<dbReference type="InterPro" id="IPR050213">
    <property type="entry name" value="GST_superfamily"/>
</dbReference>
<dbReference type="GO" id="GO:0004364">
    <property type="term" value="F:glutathione transferase activity"/>
    <property type="evidence" value="ECO:0007669"/>
    <property type="project" value="UniProtKB-EC"/>
</dbReference>
<evidence type="ECO:0000313" key="7">
    <source>
        <dbReference type="EMBL" id="OXA40602.1"/>
    </source>
</evidence>
<evidence type="ECO:0000259" key="5">
    <source>
        <dbReference type="PROSITE" id="PS50404"/>
    </source>
</evidence>
<dbReference type="AlphaFoldDB" id="A0A226D4Y0"/>
<dbReference type="InterPro" id="IPR010987">
    <property type="entry name" value="Glutathione-S-Trfase_C-like"/>
</dbReference>
<keyword evidence="2 7" id="KW-0808">Transferase</keyword>
<dbReference type="GO" id="GO:0006749">
    <property type="term" value="P:glutathione metabolic process"/>
    <property type="evidence" value="ECO:0007669"/>
    <property type="project" value="TreeGrafter"/>
</dbReference>
<dbReference type="CDD" id="cd03039">
    <property type="entry name" value="GST_N_Sigma_like"/>
    <property type="match status" value="1"/>
</dbReference>
<dbReference type="OrthoDB" id="414243at2759"/>
<comment type="similarity">
    <text evidence="3">Belongs to the GST superfamily. Sigma family.</text>
</comment>
<reference evidence="7 8" key="1">
    <citation type="submission" date="2015-12" db="EMBL/GenBank/DDBJ databases">
        <title>The genome of Folsomia candida.</title>
        <authorList>
            <person name="Faddeeva A."/>
            <person name="Derks M.F."/>
            <person name="Anvar Y."/>
            <person name="Smit S."/>
            <person name="Van Straalen N."/>
            <person name="Roelofs D."/>
        </authorList>
    </citation>
    <scope>NUCLEOTIDE SEQUENCE [LARGE SCALE GENOMIC DNA]</scope>
    <source>
        <strain evidence="7 8">VU population</strain>
        <tissue evidence="7">Whole body</tissue>
    </source>
</reference>
<accession>A0A226D4Y0</accession>
<comment type="caution">
    <text evidence="7">The sequence shown here is derived from an EMBL/GenBank/DDBJ whole genome shotgun (WGS) entry which is preliminary data.</text>
</comment>
<dbReference type="Proteomes" id="UP000198287">
    <property type="component" value="Unassembled WGS sequence"/>
</dbReference>
<dbReference type="PROSITE" id="PS50405">
    <property type="entry name" value="GST_CTER"/>
    <property type="match status" value="1"/>
</dbReference>
<dbReference type="InterPro" id="IPR036249">
    <property type="entry name" value="Thioredoxin-like_sf"/>
</dbReference>
<dbReference type="OMA" id="FVPAREK"/>
<dbReference type="Gene3D" id="3.40.30.10">
    <property type="entry name" value="Glutaredoxin"/>
    <property type="match status" value="1"/>
</dbReference>
<dbReference type="PROSITE" id="PS50404">
    <property type="entry name" value="GST_NTER"/>
    <property type="match status" value="1"/>
</dbReference>
<protein>
    <recommendedName>
        <fullName evidence="1">glutathione transferase</fullName>
        <ecNumber evidence="1">2.5.1.18</ecNumber>
    </recommendedName>
</protein>
<dbReference type="Pfam" id="PF02798">
    <property type="entry name" value="GST_N"/>
    <property type="match status" value="1"/>
</dbReference>
<evidence type="ECO:0000256" key="2">
    <source>
        <dbReference type="ARBA" id="ARBA00022679"/>
    </source>
</evidence>
<dbReference type="SUPFAM" id="SSF52833">
    <property type="entry name" value="Thioredoxin-like"/>
    <property type="match status" value="1"/>
</dbReference>
<dbReference type="PANTHER" id="PTHR11571">
    <property type="entry name" value="GLUTATHIONE S-TRANSFERASE"/>
    <property type="match status" value="1"/>
</dbReference>
<evidence type="ECO:0000313" key="8">
    <source>
        <dbReference type="Proteomes" id="UP000198287"/>
    </source>
</evidence>
<evidence type="ECO:0000259" key="6">
    <source>
        <dbReference type="PROSITE" id="PS50405"/>
    </source>
</evidence>
<evidence type="ECO:0000256" key="4">
    <source>
        <dbReference type="ARBA" id="ARBA00047960"/>
    </source>
</evidence>
<name>A0A226D4Y0_FOLCA</name>
<evidence type="ECO:0000256" key="3">
    <source>
        <dbReference type="ARBA" id="ARBA00038317"/>
    </source>
</evidence>
<dbReference type="InterPro" id="IPR004046">
    <property type="entry name" value="GST_C"/>
</dbReference>
<dbReference type="EC" id="2.5.1.18" evidence="1"/>
<gene>
    <name evidence="7" type="ORF">Fcan01_24666</name>
</gene>
<proteinExistence type="inferred from homology"/>
<dbReference type="InterPro" id="IPR004045">
    <property type="entry name" value="Glutathione_S-Trfase_N"/>
</dbReference>
<dbReference type="Gene3D" id="1.20.1050.10">
    <property type="match status" value="1"/>
</dbReference>
<dbReference type="STRING" id="158441.A0A226D4Y0"/>
<feature type="domain" description="GST N-terminal" evidence="5">
    <location>
        <begin position="34"/>
        <end position="114"/>
    </location>
</feature>
<sequence>MLSAIPKCVRTFAARDSLQHIWRSNRLFATMGGDSYTLKYFNFRVLGEPIRWQFALAGVPFTDQRIARDEAWDAEVKYKIGWGRLPLLVIGEKTEISQSAAISRHLATKYGLMPTNELHKTRCDELVDNLQDMRLLWRPYIRESDPVKKKILEKEMVEVNFPFYLPRFEDFIKKMGGKEGYAVGDSLTWADLYLANFIEIWTDNHGKELIASYPLLQQHMKKILDIPQIKEWNAKRPVTKF</sequence>
<organism evidence="7 8">
    <name type="scientific">Folsomia candida</name>
    <name type="common">Springtail</name>
    <dbReference type="NCBI Taxonomy" id="158441"/>
    <lineage>
        <taxon>Eukaryota</taxon>
        <taxon>Metazoa</taxon>
        <taxon>Ecdysozoa</taxon>
        <taxon>Arthropoda</taxon>
        <taxon>Hexapoda</taxon>
        <taxon>Collembola</taxon>
        <taxon>Entomobryomorpha</taxon>
        <taxon>Isotomoidea</taxon>
        <taxon>Isotomidae</taxon>
        <taxon>Proisotominae</taxon>
        <taxon>Folsomia</taxon>
    </lineage>
</organism>
<dbReference type="CDD" id="cd03192">
    <property type="entry name" value="GST_C_Sigma_like"/>
    <property type="match status" value="1"/>
</dbReference>
<evidence type="ECO:0000256" key="1">
    <source>
        <dbReference type="ARBA" id="ARBA00012452"/>
    </source>
</evidence>
<dbReference type="EMBL" id="LNIX01000033">
    <property type="protein sequence ID" value="OXA40602.1"/>
    <property type="molecule type" value="Genomic_DNA"/>
</dbReference>
<dbReference type="SFLD" id="SFLDG00363">
    <property type="entry name" value="AMPS_(cytGST):_Alpha-__Mu-__Pi"/>
    <property type="match status" value="1"/>
</dbReference>
<dbReference type="PANTHER" id="PTHR11571:SF224">
    <property type="entry name" value="HEMATOPOIETIC PROSTAGLANDIN D SYNTHASE"/>
    <property type="match status" value="1"/>
</dbReference>
<comment type="catalytic activity">
    <reaction evidence="4">
        <text>RX + glutathione = an S-substituted glutathione + a halide anion + H(+)</text>
        <dbReference type="Rhea" id="RHEA:16437"/>
        <dbReference type="ChEBI" id="CHEBI:15378"/>
        <dbReference type="ChEBI" id="CHEBI:16042"/>
        <dbReference type="ChEBI" id="CHEBI:17792"/>
        <dbReference type="ChEBI" id="CHEBI:57925"/>
        <dbReference type="ChEBI" id="CHEBI:90779"/>
        <dbReference type="EC" id="2.5.1.18"/>
    </reaction>
</comment>
<feature type="domain" description="GST C-terminal" evidence="6">
    <location>
        <begin position="116"/>
        <end position="241"/>
    </location>
</feature>
<dbReference type="SFLD" id="SFLDS00019">
    <property type="entry name" value="Glutathione_Transferase_(cytos"/>
    <property type="match status" value="1"/>
</dbReference>
<dbReference type="SFLD" id="SFLDG01205">
    <property type="entry name" value="AMPS.1"/>
    <property type="match status" value="1"/>
</dbReference>
<dbReference type="InterPro" id="IPR040079">
    <property type="entry name" value="Glutathione_S-Trfase"/>
</dbReference>
<keyword evidence="8" id="KW-1185">Reference proteome</keyword>
<dbReference type="FunFam" id="1.20.1050.10:FF:000030">
    <property type="entry name" value="Glutathione S-transferase S1"/>
    <property type="match status" value="1"/>
</dbReference>
<dbReference type="Pfam" id="PF14497">
    <property type="entry name" value="GST_C_3"/>
    <property type="match status" value="1"/>
</dbReference>
<dbReference type="SUPFAM" id="SSF47616">
    <property type="entry name" value="GST C-terminal domain-like"/>
    <property type="match status" value="1"/>
</dbReference>
<dbReference type="InterPro" id="IPR036282">
    <property type="entry name" value="Glutathione-S-Trfase_C_sf"/>
</dbReference>